<comment type="caution">
    <text evidence="3">The sequence shown here is derived from an EMBL/GenBank/DDBJ whole genome shotgun (WGS) entry which is preliminary data.</text>
</comment>
<evidence type="ECO:0000313" key="4">
    <source>
        <dbReference type="Proteomes" id="UP000198711"/>
    </source>
</evidence>
<feature type="transmembrane region" description="Helical" evidence="1">
    <location>
        <begin position="90"/>
        <end position="107"/>
    </location>
</feature>
<gene>
    <name evidence="3" type="ORF">SAMN05444410_101496</name>
</gene>
<evidence type="ECO:0000259" key="2">
    <source>
        <dbReference type="Pfam" id="PF22570"/>
    </source>
</evidence>
<reference evidence="3 4" key="1">
    <citation type="submission" date="2016-10" db="EMBL/GenBank/DDBJ databases">
        <authorList>
            <person name="Varghese N."/>
            <person name="Submissions S."/>
        </authorList>
    </citation>
    <scope>NUCLEOTIDE SEQUENCE [LARGE SCALE GENOMIC DNA]</scope>
    <source>
        <strain evidence="3 4">DSM 25353</strain>
    </source>
</reference>
<dbReference type="PANTHER" id="PTHR40763">
    <property type="entry name" value="MEMBRANE PROTEIN-RELATED"/>
    <property type="match status" value="1"/>
</dbReference>
<name>A0A8X8LDN4_9BACT</name>
<sequence>MEDFNKNIQNEKHSRFWTGLIFVLIGVGLLLQQISAPFPHWLFTWPMILIIIGLISGIKHRFRNFSWFIIAGIGVVFLMGEVFNDMDMRTYMWPIIIIGVGLIFMFRPRRRSRCFNRWQDRYGKYDYDKVHVFGDAEIHTEDVIDSVSVFSGVKKTVTSKNFKGGEICCFMGGAEVNLSQADITGTIVIDITLIFGGAKLIIPPHWEVRSESVAIFAGIDDKRPVQASNFDPSKVIIIRGTSIFGGIEIKSY</sequence>
<dbReference type="RefSeq" id="WP_092721627.1">
    <property type="nucleotide sequence ID" value="NZ_FNNO01000001.1"/>
</dbReference>
<keyword evidence="1" id="KW-1133">Transmembrane helix</keyword>
<dbReference type="PANTHER" id="PTHR40763:SF5">
    <property type="entry name" value="MEMBRANE PROTEIN"/>
    <property type="match status" value="1"/>
</dbReference>
<feature type="transmembrane region" description="Helical" evidence="1">
    <location>
        <begin position="65"/>
        <end position="84"/>
    </location>
</feature>
<protein>
    <submittedName>
        <fullName evidence="3">Predicted membrane protein</fullName>
    </submittedName>
</protein>
<feature type="domain" description="LiaF transmembrane" evidence="2">
    <location>
        <begin position="17"/>
        <end position="111"/>
    </location>
</feature>
<evidence type="ECO:0000313" key="3">
    <source>
        <dbReference type="EMBL" id="SDW20058.1"/>
    </source>
</evidence>
<dbReference type="Proteomes" id="UP000198711">
    <property type="component" value="Unassembled WGS sequence"/>
</dbReference>
<dbReference type="InterPro" id="IPR054331">
    <property type="entry name" value="LiaF_TM"/>
</dbReference>
<keyword evidence="1" id="KW-0812">Transmembrane</keyword>
<feature type="transmembrane region" description="Helical" evidence="1">
    <location>
        <begin position="16"/>
        <end position="34"/>
    </location>
</feature>
<evidence type="ECO:0000256" key="1">
    <source>
        <dbReference type="SAM" id="Phobius"/>
    </source>
</evidence>
<keyword evidence="1" id="KW-0472">Membrane</keyword>
<keyword evidence="4" id="KW-1185">Reference proteome</keyword>
<dbReference type="EMBL" id="FNNO01000001">
    <property type="protein sequence ID" value="SDW20058.1"/>
    <property type="molecule type" value="Genomic_DNA"/>
</dbReference>
<organism evidence="3 4">
    <name type="scientific">Hydrobacter penzbergensis</name>
    <dbReference type="NCBI Taxonomy" id="1235997"/>
    <lineage>
        <taxon>Bacteria</taxon>
        <taxon>Pseudomonadati</taxon>
        <taxon>Bacteroidota</taxon>
        <taxon>Chitinophagia</taxon>
        <taxon>Chitinophagales</taxon>
        <taxon>Chitinophagaceae</taxon>
        <taxon>Hydrobacter</taxon>
    </lineage>
</organism>
<dbReference type="AlphaFoldDB" id="A0A8X8LDN4"/>
<accession>A0A8X8LDN4</accession>
<proteinExistence type="predicted"/>
<dbReference type="Pfam" id="PF22570">
    <property type="entry name" value="LiaF-TM"/>
    <property type="match status" value="1"/>
</dbReference>
<feature type="transmembrane region" description="Helical" evidence="1">
    <location>
        <begin position="40"/>
        <end position="58"/>
    </location>
</feature>